<dbReference type="SUPFAM" id="SSF53850">
    <property type="entry name" value="Periplasmic binding protein-like II"/>
    <property type="match status" value="1"/>
</dbReference>
<dbReference type="PROSITE" id="PS01039">
    <property type="entry name" value="SBP_BACTERIAL_3"/>
    <property type="match status" value="1"/>
</dbReference>
<reference evidence="8 10" key="2">
    <citation type="submission" date="2018-06" db="EMBL/GenBank/DDBJ databases">
        <authorList>
            <consortium name="Pathogen Informatics"/>
            <person name="Doyle S."/>
        </authorList>
    </citation>
    <scope>NUCLEOTIDE SEQUENCE [LARGE SCALE GENOMIC DNA]</scope>
    <source>
        <strain evidence="8 10">NCTC12437</strain>
    </source>
</reference>
<name>A0A378IAQ4_9GAMM</name>
<dbReference type="OrthoDB" id="9768183at2"/>
<dbReference type="InterPro" id="IPR001320">
    <property type="entry name" value="Iontro_rcpt_C"/>
</dbReference>
<gene>
    <name evidence="8" type="primary">artP</name>
    <name evidence="7" type="synonym">yqiX</name>
    <name evidence="7" type="ORF">Lbir_0573</name>
    <name evidence="8" type="ORF">NCTC12437_01624</name>
</gene>
<accession>A0A378IAQ4</accession>
<keyword evidence="3" id="KW-0732">Signal</keyword>
<dbReference type="GO" id="GO:0015276">
    <property type="term" value="F:ligand-gated monoatomic ion channel activity"/>
    <property type="evidence" value="ECO:0007669"/>
    <property type="project" value="InterPro"/>
</dbReference>
<dbReference type="SMART" id="SM00062">
    <property type="entry name" value="PBPb"/>
    <property type="match status" value="1"/>
</dbReference>
<dbReference type="Pfam" id="PF00497">
    <property type="entry name" value="SBP_bac_3"/>
    <property type="match status" value="1"/>
</dbReference>
<evidence type="ECO:0000256" key="2">
    <source>
        <dbReference type="ARBA" id="ARBA00010333"/>
    </source>
</evidence>
<dbReference type="PANTHER" id="PTHR35936:SF19">
    <property type="entry name" value="AMINO-ACID-BINDING PROTEIN YXEM-RELATED"/>
    <property type="match status" value="1"/>
</dbReference>
<dbReference type="GO" id="GO:0016020">
    <property type="term" value="C:membrane"/>
    <property type="evidence" value="ECO:0007669"/>
    <property type="project" value="InterPro"/>
</dbReference>
<dbReference type="CDD" id="cd13530">
    <property type="entry name" value="PBP2_peptides_like"/>
    <property type="match status" value="1"/>
</dbReference>
<keyword evidence="9" id="KW-1185">Reference proteome</keyword>
<comment type="subcellular location">
    <subcellularLocation>
        <location evidence="1">Cell envelope</location>
    </subcellularLocation>
</comment>
<dbReference type="EMBL" id="LNXT01000006">
    <property type="protein sequence ID" value="KTC75199.1"/>
    <property type="molecule type" value="Genomic_DNA"/>
</dbReference>
<comment type="similarity">
    <text evidence="2 4">Belongs to the bacterial solute-binding protein 3 family.</text>
</comment>
<evidence type="ECO:0000259" key="5">
    <source>
        <dbReference type="SMART" id="SM00062"/>
    </source>
</evidence>
<evidence type="ECO:0000313" key="7">
    <source>
        <dbReference type="EMBL" id="KTC75199.1"/>
    </source>
</evidence>
<dbReference type="SMART" id="SM00079">
    <property type="entry name" value="PBPe"/>
    <property type="match status" value="1"/>
</dbReference>
<proteinExistence type="inferred from homology"/>
<dbReference type="RefSeq" id="WP_058522684.1">
    <property type="nucleotide sequence ID" value="NZ_CAAAHV010000022.1"/>
</dbReference>
<dbReference type="PANTHER" id="PTHR35936">
    <property type="entry name" value="MEMBRANE-BOUND LYTIC MUREIN TRANSGLYCOSYLASE F"/>
    <property type="match status" value="1"/>
</dbReference>
<dbReference type="STRING" id="28083.Lbir_0573"/>
<feature type="domain" description="Ionotropic glutamate receptor C-terminal" evidence="6">
    <location>
        <begin position="26"/>
        <end position="241"/>
    </location>
</feature>
<protein>
    <submittedName>
        <fullName evidence="7">Amino acid (Glutamine) ABC transporter periplasmic amino acid binding protein</fullName>
    </submittedName>
    <submittedName>
        <fullName evidence="8">Amino acid (Glutamine) ABC transporter, periplasmic amino acid binding protein</fullName>
    </submittedName>
</protein>
<dbReference type="Proteomes" id="UP000054735">
    <property type="component" value="Unassembled WGS sequence"/>
</dbReference>
<feature type="domain" description="Solute-binding protein family 3/N-terminal" evidence="5">
    <location>
        <begin position="26"/>
        <end position="242"/>
    </location>
</feature>
<organism evidence="8 10">
    <name type="scientific">Legionella birminghamensis</name>
    <dbReference type="NCBI Taxonomy" id="28083"/>
    <lineage>
        <taxon>Bacteria</taxon>
        <taxon>Pseudomonadati</taxon>
        <taxon>Pseudomonadota</taxon>
        <taxon>Gammaproteobacteria</taxon>
        <taxon>Legionellales</taxon>
        <taxon>Legionellaceae</taxon>
        <taxon>Legionella</taxon>
    </lineage>
</organism>
<evidence type="ECO:0000313" key="8">
    <source>
        <dbReference type="EMBL" id="STX31850.1"/>
    </source>
</evidence>
<reference evidence="7 9" key="1">
    <citation type="submission" date="2015-11" db="EMBL/GenBank/DDBJ databases">
        <title>Genomic analysis of 38 Legionella species identifies large and diverse effector repertoires.</title>
        <authorList>
            <person name="Burstein D."/>
            <person name="Amaro F."/>
            <person name="Zusman T."/>
            <person name="Lifshitz Z."/>
            <person name="Cohen O."/>
            <person name="Gilbert J.A."/>
            <person name="Pupko T."/>
            <person name="Shuman H.A."/>
            <person name="Segal G."/>
        </authorList>
    </citation>
    <scope>NUCLEOTIDE SEQUENCE [LARGE SCALE GENOMIC DNA]</scope>
    <source>
        <strain evidence="7 9">CDC#1407-AL-14</strain>
    </source>
</reference>
<dbReference type="GO" id="GO:0030313">
    <property type="term" value="C:cell envelope"/>
    <property type="evidence" value="ECO:0007669"/>
    <property type="project" value="UniProtKB-SubCell"/>
</dbReference>
<evidence type="ECO:0000256" key="4">
    <source>
        <dbReference type="RuleBase" id="RU003744"/>
    </source>
</evidence>
<evidence type="ECO:0000256" key="1">
    <source>
        <dbReference type="ARBA" id="ARBA00004196"/>
    </source>
</evidence>
<dbReference type="InterPro" id="IPR001638">
    <property type="entry name" value="Solute-binding_3/MltF_N"/>
</dbReference>
<dbReference type="Gene3D" id="3.40.190.10">
    <property type="entry name" value="Periplasmic binding protein-like II"/>
    <property type="match status" value="2"/>
</dbReference>
<dbReference type="InterPro" id="IPR018313">
    <property type="entry name" value="SBP_3_CS"/>
</dbReference>
<dbReference type="EMBL" id="UGNW01000001">
    <property type="protein sequence ID" value="STX31850.1"/>
    <property type="molecule type" value="Genomic_DNA"/>
</dbReference>
<evidence type="ECO:0000313" key="9">
    <source>
        <dbReference type="Proteomes" id="UP000054735"/>
    </source>
</evidence>
<sequence>MKYLLPLSLIAGSLLLTACKQEDNNEIHFATSADYPPFEFVSNNHLTGFDVELAHLIAKELGKKAVIDNMQFSTVLPALTTGQDEAAISTLTITKARQKNFDFSNPYYFEGMAAVYKISQPVTSTDQLKDKRIAVQLGSVMDIWVHKQFASTQITAFDNNNQAIEALKGDYLDVVVMDAAQALVFSKKNPGLAFHLLGKSRQGYAVALPKGSPLTAQINDALEQLKKKGEIARLQAKWLESQQ</sequence>
<evidence type="ECO:0000259" key="6">
    <source>
        <dbReference type="SMART" id="SM00079"/>
    </source>
</evidence>
<dbReference type="Proteomes" id="UP000255066">
    <property type="component" value="Unassembled WGS sequence"/>
</dbReference>
<dbReference type="AlphaFoldDB" id="A0A378IAQ4"/>
<dbReference type="PROSITE" id="PS51257">
    <property type="entry name" value="PROKAR_LIPOPROTEIN"/>
    <property type="match status" value="1"/>
</dbReference>
<evidence type="ECO:0000256" key="3">
    <source>
        <dbReference type="ARBA" id="ARBA00022729"/>
    </source>
</evidence>
<evidence type="ECO:0000313" key="10">
    <source>
        <dbReference type="Proteomes" id="UP000255066"/>
    </source>
</evidence>